<reference evidence="3" key="1">
    <citation type="submission" date="2021-02" db="EMBL/GenBank/DDBJ databases">
        <title>Genome sequence Cadophora malorum strain M34.</title>
        <authorList>
            <person name="Stefanovic E."/>
            <person name="Vu D."/>
            <person name="Scully C."/>
            <person name="Dijksterhuis J."/>
            <person name="Roader J."/>
            <person name="Houbraken J."/>
        </authorList>
    </citation>
    <scope>NUCLEOTIDE SEQUENCE</scope>
    <source>
        <strain evidence="3">M34</strain>
    </source>
</reference>
<feature type="region of interest" description="Disordered" evidence="1">
    <location>
        <begin position="592"/>
        <end position="613"/>
    </location>
</feature>
<organism evidence="3 4">
    <name type="scientific">Cadophora malorum</name>
    <dbReference type="NCBI Taxonomy" id="108018"/>
    <lineage>
        <taxon>Eukaryota</taxon>
        <taxon>Fungi</taxon>
        <taxon>Dikarya</taxon>
        <taxon>Ascomycota</taxon>
        <taxon>Pezizomycotina</taxon>
        <taxon>Leotiomycetes</taxon>
        <taxon>Helotiales</taxon>
        <taxon>Ploettnerulaceae</taxon>
        <taxon>Cadophora</taxon>
    </lineage>
</organism>
<gene>
    <name evidence="3" type="ORF">IFR04_008637</name>
</gene>
<keyword evidence="4" id="KW-1185">Reference proteome</keyword>
<comment type="caution">
    <text evidence="3">The sequence shown here is derived from an EMBL/GenBank/DDBJ whole genome shotgun (WGS) entry which is preliminary data.</text>
</comment>
<dbReference type="EMBL" id="JAFJYH010000134">
    <property type="protein sequence ID" value="KAG4418195.1"/>
    <property type="molecule type" value="Genomic_DNA"/>
</dbReference>
<protein>
    <recommendedName>
        <fullName evidence="2">T6SS Phospholipase effector Tle1-like catalytic domain-containing protein</fullName>
    </recommendedName>
</protein>
<dbReference type="OrthoDB" id="3162439at2759"/>
<dbReference type="AlphaFoldDB" id="A0A8H7W5S8"/>
<accession>A0A8H7W5S8</accession>
<sequence>MEPLKRKTTSEGLVLYPNKRLIVCCDGTMNQDSAKGQPLTNVAKISRCIDDEDRWTEQTYIQVVHYQPGVGTGTSRWTNGRDAALGKGLSRSIRAAYSFICLNWSSNKDEIVLIGFSRGAFTVRCVAQFINDVGLLTKSGLRHLPKLFSAWCHLDIKDKSKVDKFAAWCDELKAWGELLKETVEIKACAVWDTVKAVSKSHYPSVGEIVPGNVRLAIQALALGEKRKLFDPMRWKLAENSKDQKLSQVWFAGNHSDVGGGNKDMTLANITLAWMIGQLTNTIHFSHETLWSISTTREWSKPSAASDEKDPDGAMKHCKVVATAPISSDLLRSRDELPSRLMRIGGYGSRDPETDHIHYSVHILLYLGIASYAKVTRLDDKGLSEAIPKNDENKFEAEILERWAKHILCAHINLKQARNMAETITPKNPLYRERLQGKMLDNASYNADIPISAILSAFGRLKQNDKSDQLDEIFKDLKGQSHSAHARKKIPWIPQKPKKATFEFKHHDTANASPETISEALLKVEYSEYSPRPTLVLSRTFPLLLGRCHALPLTEPPSGVARYFQFVTKRFNKEVQGTHPCAKCAQIWASENTINDSGPPLQQDKSTRSSEYSS</sequence>
<dbReference type="PANTHER" id="PTHR33840:SF1">
    <property type="entry name" value="TLE1 PHOSPHOLIPASE DOMAIN-CONTAINING PROTEIN"/>
    <property type="match status" value="1"/>
</dbReference>
<feature type="domain" description="T6SS Phospholipase effector Tle1-like catalytic" evidence="2">
    <location>
        <begin position="19"/>
        <end position="276"/>
    </location>
</feature>
<proteinExistence type="predicted"/>
<name>A0A8H7W5S8_9HELO</name>
<evidence type="ECO:0000313" key="4">
    <source>
        <dbReference type="Proteomes" id="UP000664132"/>
    </source>
</evidence>
<dbReference type="PANTHER" id="PTHR33840">
    <property type="match status" value="1"/>
</dbReference>
<dbReference type="InterPro" id="IPR018712">
    <property type="entry name" value="Tle1-like_cat"/>
</dbReference>
<dbReference type="Proteomes" id="UP000664132">
    <property type="component" value="Unassembled WGS sequence"/>
</dbReference>
<evidence type="ECO:0000313" key="3">
    <source>
        <dbReference type="EMBL" id="KAG4418195.1"/>
    </source>
</evidence>
<evidence type="ECO:0000259" key="2">
    <source>
        <dbReference type="Pfam" id="PF09994"/>
    </source>
</evidence>
<dbReference type="Pfam" id="PF09994">
    <property type="entry name" value="T6SS_Tle1-like_cat"/>
    <property type="match status" value="1"/>
</dbReference>
<evidence type="ECO:0000256" key="1">
    <source>
        <dbReference type="SAM" id="MobiDB-lite"/>
    </source>
</evidence>